<evidence type="ECO:0000313" key="3">
    <source>
        <dbReference type="Proteomes" id="UP000539175"/>
    </source>
</evidence>
<protein>
    <submittedName>
        <fullName evidence="2">Uncharacterized protein</fullName>
    </submittedName>
</protein>
<feature type="transmembrane region" description="Helical" evidence="1">
    <location>
        <begin position="55"/>
        <end position="75"/>
    </location>
</feature>
<evidence type="ECO:0000313" key="2">
    <source>
        <dbReference type="EMBL" id="MBB6251453.1"/>
    </source>
</evidence>
<gene>
    <name evidence="2" type="ORF">FHS74_002004</name>
</gene>
<dbReference type="EMBL" id="JACIIZ010000005">
    <property type="protein sequence ID" value="MBB6251453.1"/>
    <property type="molecule type" value="Genomic_DNA"/>
</dbReference>
<dbReference type="AlphaFoldDB" id="A0A7X0AWM2"/>
<comment type="caution">
    <text evidence="2">The sequence shown here is derived from an EMBL/GenBank/DDBJ whole genome shotgun (WGS) entry which is preliminary data.</text>
</comment>
<dbReference type="Proteomes" id="UP000539175">
    <property type="component" value="Unassembled WGS sequence"/>
</dbReference>
<keyword evidence="1" id="KW-0812">Transmembrane</keyword>
<keyword evidence="1" id="KW-0472">Membrane</keyword>
<organism evidence="2 3">
    <name type="scientific">Nitrospirillum iridis</name>
    <dbReference type="NCBI Taxonomy" id="765888"/>
    <lineage>
        <taxon>Bacteria</taxon>
        <taxon>Pseudomonadati</taxon>
        <taxon>Pseudomonadota</taxon>
        <taxon>Alphaproteobacteria</taxon>
        <taxon>Rhodospirillales</taxon>
        <taxon>Azospirillaceae</taxon>
        <taxon>Nitrospirillum</taxon>
    </lineage>
</organism>
<keyword evidence="1" id="KW-1133">Transmembrane helix</keyword>
<keyword evidence="3" id="KW-1185">Reference proteome</keyword>
<reference evidence="2 3" key="1">
    <citation type="submission" date="2020-08" db="EMBL/GenBank/DDBJ databases">
        <title>Genomic Encyclopedia of Type Strains, Phase IV (KMG-IV): sequencing the most valuable type-strain genomes for metagenomic binning, comparative biology and taxonomic classification.</title>
        <authorList>
            <person name="Goeker M."/>
        </authorList>
    </citation>
    <scope>NUCLEOTIDE SEQUENCE [LARGE SCALE GENOMIC DNA]</scope>
    <source>
        <strain evidence="2 3">DSM 22198</strain>
    </source>
</reference>
<name>A0A7X0AWM2_9PROT</name>
<dbReference type="RefSeq" id="WP_184799969.1">
    <property type="nucleotide sequence ID" value="NZ_JACIIZ010000005.1"/>
</dbReference>
<evidence type="ECO:0000256" key="1">
    <source>
        <dbReference type="SAM" id="Phobius"/>
    </source>
</evidence>
<accession>A0A7X0AWM2</accession>
<sequence>MGASRRQNCTRLTPVGSLPTGKLDRSTGCRVASMTIWWAPCWSWRSSSASAACRAALSVVVAAVALMMGVTWLPMVTEKR</sequence>
<proteinExistence type="predicted"/>